<name>A0A415H5A0_9FIRM</name>
<proteinExistence type="predicted"/>
<dbReference type="AlphaFoldDB" id="A0A415H5A0"/>
<dbReference type="EMBL" id="QRNS01000014">
    <property type="protein sequence ID" value="RHK62616.1"/>
    <property type="molecule type" value="Genomic_DNA"/>
</dbReference>
<comment type="caution">
    <text evidence="2">The sequence shown here is derived from an EMBL/GenBank/DDBJ whole genome shotgun (WGS) entry which is preliminary data.</text>
</comment>
<reference evidence="2 3" key="1">
    <citation type="submission" date="2018-08" db="EMBL/GenBank/DDBJ databases">
        <title>A genome reference for cultivated species of the human gut microbiota.</title>
        <authorList>
            <person name="Zou Y."/>
            <person name="Xue W."/>
            <person name="Luo G."/>
        </authorList>
    </citation>
    <scope>NUCLEOTIDE SEQUENCE [LARGE SCALE GENOMIC DNA]</scope>
    <source>
        <strain evidence="2 3">AF42-21</strain>
    </source>
</reference>
<dbReference type="Proteomes" id="UP000284152">
    <property type="component" value="Unassembled WGS sequence"/>
</dbReference>
<evidence type="ECO:0000313" key="2">
    <source>
        <dbReference type="EMBL" id="RHK62616.1"/>
    </source>
</evidence>
<dbReference type="Pfam" id="PF13271">
    <property type="entry name" value="DUF4062"/>
    <property type="match status" value="1"/>
</dbReference>
<accession>A0A415H5A0</accession>
<evidence type="ECO:0000313" key="3">
    <source>
        <dbReference type="Proteomes" id="UP000284152"/>
    </source>
</evidence>
<gene>
    <name evidence="2" type="ORF">DW054_09785</name>
</gene>
<organism evidence="2 3">
    <name type="scientific">Dorea formicigenerans</name>
    <dbReference type="NCBI Taxonomy" id="39486"/>
    <lineage>
        <taxon>Bacteria</taxon>
        <taxon>Bacillati</taxon>
        <taxon>Bacillota</taxon>
        <taxon>Clostridia</taxon>
        <taxon>Lachnospirales</taxon>
        <taxon>Lachnospiraceae</taxon>
        <taxon>Dorea</taxon>
    </lineage>
</organism>
<sequence length="283" mass="33028">MYYKRKILRRNSMKPRIFVSSTFYDLKPIREDLYHFIRQYNYEPIESEAGDIGYVPGQNLDKSCYTAMKDCDMAILIIGGRYGSAASDETDEDGDYISVTHKEFRTAVENGVPVYAFIEQAVDTEYELYKLNKERFNDPAFEFEFNSVDNRKVFKFISELRGIVGIPILAFSKTQDIKDYLSIQWADMFKKYLQILKEKKADEKIKNSVEDMNILVQKMNLMLDSVGKKILSADNSKEYENVIEMQNVVSVCQKISRGINLEYASLKIHMLKERILLVNLWTH</sequence>
<feature type="domain" description="DUF4062" evidence="1">
    <location>
        <begin position="16"/>
        <end position="107"/>
    </location>
</feature>
<dbReference type="InterPro" id="IPR025139">
    <property type="entry name" value="DUF4062"/>
</dbReference>
<evidence type="ECO:0000259" key="1">
    <source>
        <dbReference type="Pfam" id="PF13271"/>
    </source>
</evidence>
<protein>
    <submittedName>
        <fullName evidence="2">DUF4062 domain-containing protein</fullName>
    </submittedName>
</protein>